<evidence type="ECO:0000313" key="2">
    <source>
        <dbReference type="EMBL" id="NNF05727.1"/>
    </source>
</evidence>
<feature type="region of interest" description="Disordered" evidence="1">
    <location>
        <begin position="55"/>
        <end position="89"/>
    </location>
</feature>
<name>A0A7Y2E7D0_UNCEI</name>
<accession>A0A7Y2E7D0</accession>
<evidence type="ECO:0000256" key="1">
    <source>
        <dbReference type="SAM" id="MobiDB-lite"/>
    </source>
</evidence>
<gene>
    <name evidence="2" type="ORF">HKN21_03105</name>
</gene>
<protein>
    <submittedName>
        <fullName evidence="2">DUF444 family protein</fullName>
    </submittedName>
</protein>
<dbReference type="Proteomes" id="UP000547674">
    <property type="component" value="Unassembled WGS sequence"/>
</dbReference>
<dbReference type="EMBL" id="JABDJR010000115">
    <property type="protein sequence ID" value="NNF05727.1"/>
    <property type="molecule type" value="Genomic_DNA"/>
</dbReference>
<organism evidence="2 3">
    <name type="scientific">Eiseniibacteriota bacterium</name>
    <dbReference type="NCBI Taxonomy" id="2212470"/>
    <lineage>
        <taxon>Bacteria</taxon>
        <taxon>Candidatus Eiseniibacteriota</taxon>
    </lineage>
</organism>
<dbReference type="PANTHER" id="PTHR30510:SF2">
    <property type="entry name" value="UPF0229 PROTEIN YEAH"/>
    <property type="match status" value="1"/>
</dbReference>
<dbReference type="PANTHER" id="PTHR30510">
    <property type="entry name" value="UPF0229 PROTEIN YEAH"/>
    <property type="match status" value="1"/>
</dbReference>
<evidence type="ECO:0000313" key="3">
    <source>
        <dbReference type="Proteomes" id="UP000547674"/>
    </source>
</evidence>
<dbReference type="InterPro" id="IPR006698">
    <property type="entry name" value="UPF0229"/>
</dbReference>
<feature type="non-terminal residue" evidence="2">
    <location>
        <position position="160"/>
    </location>
</feature>
<dbReference type="AlphaFoldDB" id="A0A7Y2E7D0"/>
<dbReference type="Pfam" id="PF04285">
    <property type="entry name" value="DUF444"/>
    <property type="match status" value="1"/>
</dbReference>
<comment type="caution">
    <text evidence="2">The sequence shown here is derived from an EMBL/GenBank/DDBJ whole genome shotgun (WGS) entry which is preliminary data.</text>
</comment>
<sequence>MVLKIEQDHSRFKQIVRGRIKKQLRKYITKGELIGRQGKKLISIPLPAVELPRFRFGENPKGIGQGEGEPGQQMPGEGGEGQAGEAPGAHVLEVEVSLEELAAMLGEELELPNIEPRGMDALDSQKNRYKSIRRVGPESLRHFKRTYRKALRRQIASGTY</sequence>
<proteinExistence type="predicted"/>
<reference evidence="2 3" key="1">
    <citation type="submission" date="2020-03" db="EMBL/GenBank/DDBJ databases">
        <title>Metabolic flexibility allows generalist bacteria to become dominant in a frequently disturbed ecosystem.</title>
        <authorList>
            <person name="Chen Y.-J."/>
            <person name="Leung P.M."/>
            <person name="Bay S.K."/>
            <person name="Hugenholtz P."/>
            <person name="Kessler A.J."/>
            <person name="Shelley G."/>
            <person name="Waite D.W."/>
            <person name="Cook P.L."/>
            <person name="Greening C."/>
        </authorList>
    </citation>
    <scope>NUCLEOTIDE SEQUENCE [LARGE SCALE GENOMIC DNA]</scope>
    <source>
        <strain evidence="2">SS_bin_28</strain>
    </source>
</reference>